<dbReference type="InterPro" id="IPR050097">
    <property type="entry name" value="Ferredoxin-NADP_redctase_2"/>
</dbReference>
<sequence>MNSRRQFIQKSSLALTALALPFPLTGFSKYHTMTDSKDFDVIIIGGSYAGLSAAMALARALRNVLIIDNGKPCNIQTPQSHNFITQDGKAPKEILTLAKKQVEKYGTVKFYDGLAMVGIKTESGFEVATQMKDKFTARKLIFATGVKDIMPNIKGFSECWGISVIHCPYCHGYEYKNDKTGILADGDMAFEIAKLIHNWTKYLTVFTNGISTLTEEQTIKLKKRNIKIITTEIDHFEQKNGLIERVVFNDDTSIEIMALYARPKFEHSCEIPKQLGCEFTEQNYLKIDAFQKTTLPGIFACGDNSSMMRAVSYAVAMGGIAGGMTNREIIEESF</sequence>
<comment type="caution">
    <text evidence="5">The sequence shown here is derived from an EMBL/GenBank/DDBJ whole genome shotgun (WGS) entry which is preliminary data.</text>
</comment>
<feature type="domain" description="FAD/NAD(P)-binding" evidence="4">
    <location>
        <begin position="39"/>
        <end position="318"/>
    </location>
</feature>
<dbReference type="PRINTS" id="PR00368">
    <property type="entry name" value="FADPNR"/>
</dbReference>
<dbReference type="RefSeq" id="WP_378988583.1">
    <property type="nucleotide sequence ID" value="NZ_JBHSBW010000016.1"/>
</dbReference>
<keyword evidence="3" id="KW-0472">Membrane</keyword>
<dbReference type="SUPFAM" id="SSF51905">
    <property type="entry name" value="FAD/NAD(P)-binding domain"/>
    <property type="match status" value="2"/>
</dbReference>
<feature type="transmembrane region" description="Helical" evidence="3">
    <location>
        <begin position="42"/>
        <end position="61"/>
    </location>
</feature>
<protein>
    <submittedName>
        <fullName evidence="5">NAD(P)/FAD-dependent oxidoreductase</fullName>
    </submittedName>
</protein>
<keyword evidence="1" id="KW-0285">Flavoprotein</keyword>
<keyword evidence="6" id="KW-1185">Reference proteome</keyword>
<reference evidence="6" key="1">
    <citation type="journal article" date="2019" name="Int. J. Syst. Evol. Microbiol.">
        <title>The Global Catalogue of Microorganisms (GCM) 10K type strain sequencing project: providing services to taxonomists for standard genome sequencing and annotation.</title>
        <authorList>
            <consortium name="The Broad Institute Genomics Platform"/>
            <consortium name="The Broad Institute Genome Sequencing Center for Infectious Disease"/>
            <person name="Wu L."/>
            <person name="Ma J."/>
        </authorList>
    </citation>
    <scope>NUCLEOTIDE SEQUENCE [LARGE SCALE GENOMIC DNA]</scope>
    <source>
        <strain evidence="6">CCM 8691</strain>
    </source>
</reference>
<proteinExistence type="predicted"/>
<organism evidence="5 6">
    <name type="scientific">Pedobacter lithocola</name>
    <dbReference type="NCBI Taxonomy" id="1908239"/>
    <lineage>
        <taxon>Bacteria</taxon>
        <taxon>Pseudomonadati</taxon>
        <taxon>Bacteroidota</taxon>
        <taxon>Sphingobacteriia</taxon>
        <taxon>Sphingobacteriales</taxon>
        <taxon>Sphingobacteriaceae</taxon>
        <taxon>Pedobacter</taxon>
    </lineage>
</organism>
<evidence type="ECO:0000256" key="1">
    <source>
        <dbReference type="ARBA" id="ARBA00022630"/>
    </source>
</evidence>
<dbReference type="EMBL" id="JBHSBW010000016">
    <property type="protein sequence ID" value="MFC4213405.1"/>
    <property type="molecule type" value="Genomic_DNA"/>
</dbReference>
<dbReference type="InterPro" id="IPR036188">
    <property type="entry name" value="FAD/NAD-bd_sf"/>
</dbReference>
<keyword evidence="2" id="KW-0560">Oxidoreductase</keyword>
<dbReference type="PANTHER" id="PTHR48105">
    <property type="entry name" value="THIOREDOXIN REDUCTASE 1-RELATED-RELATED"/>
    <property type="match status" value="1"/>
</dbReference>
<dbReference type="InterPro" id="IPR023753">
    <property type="entry name" value="FAD/NAD-binding_dom"/>
</dbReference>
<evidence type="ECO:0000256" key="2">
    <source>
        <dbReference type="ARBA" id="ARBA00023002"/>
    </source>
</evidence>
<accession>A0ABV8PDL8</accession>
<gene>
    <name evidence="5" type="ORF">ACFOWA_19590</name>
</gene>
<evidence type="ECO:0000259" key="4">
    <source>
        <dbReference type="Pfam" id="PF07992"/>
    </source>
</evidence>
<name>A0ABV8PDL8_9SPHI</name>
<dbReference type="Gene3D" id="3.50.50.60">
    <property type="entry name" value="FAD/NAD(P)-binding domain"/>
    <property type="match status" value="2"/>
</dbReference>
<evidence type="ECO:0000256" key="3">
    <source>
        <dbReference type="SAM" id="Phobius"/>
    </source>
</evidence>
<evidence type="ECO:0000313" key="6">
    <source>
        <dbReference type="Proteomes" id="UP001595789"/>
    </source>
</evidence>
<keyword evidence="3" id="KW-0812">Transmembrane</keyword>
<dbReference type="Pfam" id="PF07992">
    <property type="entry name" value="Pyr_redox_2"/>
    <property type="match status" value="1"/>
</dbReference>
<keyword evidence="3" id="KW-1133">Transmembrane helix</keyword>
<evidence type="ECO:0000313" key="5">
    <source>
        <dbReference type="EMBL" id="MFC4213405.1"/>
    </source>
</evidence>
<dbReference type="Proteomes" id="UP001595789">
    <property type="component" value="Unassembled WGS sequence"/>
</dbReference>
<dbReference type="PRINTS" id="PR00469">
    <property type="entry name" value="PNDRDTASEII"/>
</dbReference>